<evidence type="ECO:0000313" key="2">
    <source>
        <dbReference type="Proteomes" id="UP000245433"/>
    </source>
</evidence>
<gene>
    <name evidence="1" type="ORF">C7384_11031</name>
</gene>
<sequence>MNFFKPDAVKIGFKSYLGRAGILFLLLVAMEFADVPLGILSEFNVNLVQTILWGIAYIVA</sequence>
<organism evidence="1 2">
    <name type="scientific">Convivina intestini</name>
    <dbReference type="NCBI Taxonomy" id="1505726"/>
    <lineage>
        <taxon>Bacteria</taxon>
        <taxon>Bacillati</taxon>
        <taxon>Bacillota</taxon>
        <taxon>Bacilli</taxon>
        <taxon>Lactobacillales</taxon>
        <taxon>Lactobacillaceae</taxon>
        <taxon>Convivina</taxon>
    </lineage>
</organism>
<name>A0A2U1D587_9LACO</name>
<dbReference type="Proteomes" id="UP000245433">
    <property type="component" value="Unassembled WGS sequence"/>
</dbReference>
<reference evidence="1 2" key="1">
    <citation type="submission" date="2018-04" db="EMBL/GenBank/DDBJ databases">
        <title>Genomic Encyclopedia of Type Strains, Phase IV (KMG-IV): sequencing the most valuable type-strain genomes for metagenomic binning, comparative biology and taxonomic classification.</title>
        <authorList>
            <person name="Goeker M."/>
        </authorList>
    </citation>
    <scope>NUCLEOTIDE SEQUENCE [LARGE SCALE GENOMIC DNA]</scope>
    <source>
        <strain evidence="1 2">DSM 28795</strain>
    </source>
</reference>
<dbReference type="AlphaFoldDB" id="A0A2U1D587"/>
<accession>A0A2U1D587</accession>
<dbReference type="EMBL" id="QEKT01000010">
    <property type="protein sequence ID" value="PVY82837.1"/>
    <property type="molecule type" value="Genomic_DNA"/>
</dbReference>
<proteinExistence type="predicted"/>
<comment type="caution">
    <text evidence="1">The sequence shown here is derived from an EMBL/GenBank/DDBJ whole genome shotgun (WGS) entry which is preliminary data.</text>
</comment>
<protein>
    <submittedName>
        <fullName evidence="1">Uncharacterized protein</fullName>
    </submittedName>
</protein>
<evidence type="ECO:0000313" key="1">
    <source>
        <dbReference type="EMBL" id="PVY82837.1"/>
    </source>
</evidence>
<keyword evidence="2" id="KW-1185">Reference proteome</keyword>
<dbReference type="RefSeq" id="WP_089940349.1">
    <property type="nucleotide sequence ID" value="NZ_CAKOEX010000010.1"/>
</dbReference>